<dbReference type="GO" id="GO:0042732">
    <property type="term" value="P:D-xylose metabolic process"/>
    <property type="evidence" value="ECO:0007669"/>
    <property type="project" value="UniProtKB-KW"/>
</dbReference>
<evidence type="ECO:0000256" key="1">
    <source>
        <dbReference type="ARBA" id="ARBA00002486"/>
    </source>
</evidence>
<evidence type="ECO:0000313" key="4">
    <source>
        <dbReference type="EMBL" id="HIQ82068.1"/>
    </source>
</evidence>
<dbReference type="Pfam" id="PF00480">
    <property type="entry name" value="ROK"/>
    <property type="match status" value="1"/>
</dbReference>
<dbReference type="PANTHER" id="PTHR18964">
    <property type="entry name" value="ROK (REPRESSOR, ORF, KINASE) FAMILY"/>
    <property type="match status" value="1"/>
</dbReference>
<gene>
    <name evidence="4" type="ORF">IAA52_03080</name>
</gene>
<dbReference type="PANTHER" id="PTHR18964:SF149">
    <property type="entry name" value="BIFUNCTIONAL UDP-N-ACETYLGLUCOSAMINE 2-EPIMERASE_N-ACETYLMANNOSAMINE KINASE"/>
    <property type="match status" value="1"/>
</dbReference>
<proteinExistence type="inferred from homology"/>
<comment type="function">
    <text evidence="1">Transcriptional repressor of xylose-utilizing enzymes.</text>
</comment>
<dbReference type="Gene3D" id="1.10.10.10">
    <property type="entry name" value="Winged helix-like DNA-binding domain superfamily/Winged helix DNA-binding domain"/>
    <property type="match status" value="1"/>
</dbReference>
<name>A0A9D0ZK14_9FIRM</name>
<dbReference type="AlphaFoldDB" id="A0A9D0ZK14"/>
<dbReference type="InterPro" id="IPR043129">
    <property type="entry name" value="ATPase_NBD"/>
</dbReference>
<dbReference type="Gene3D" id="3.30.420.40">
    <property type="match status" value="2"/>
</dbReference>
<sequence length="411" mass="44182">MESRRGSGVNDLKLQNRRLVLRTIAERPMISRAELSLATGLSKMTMSNIIGELMQAGVVCESAQERSGAAVLGRRPGYLDLADTSPCEIGVFISRHGVQVSVGDLRTRVLWTHSEPYPAVMNEQILIEMTLAGIRRALQNCRRPVLGIGLAAIGPVSIERGTILRPANFFGMRDVPIVRAVAEETGYPVCFTSDNMAGAQAEKLFGEGRAHENFLFLLLWEGIGCGVVVDGKLHAGEHGLGGELGHTSICFDGPVCSCGSRGCLETYANTEHMAEHVRRRIAGGETSVLQGQPLNWATILNAASVGDGAALSAVEEYCDYLSCALVNMVNVFDPEIIYLCQHESGEGATLLAGLLQKRIYARMLAPDCRRMSVRCASFGERAVMAGSLALVAGKVFDGSLPFMPFHAEGGK</sequence>
<protein>
    <submittedName>
        <fullName evidence="4">ROK family transcriptional regulator</fullName>
    </submittedName>
</protein>
<dbReference type="InterPro" id="IPR036388">
    <property type="entry name" value="WH-like_DNA-bd_sf"/>
</dbReference>
<keyword evidence="3" id="KW-0859">Xylose metabolism</keyword>
<evidence type="ECO:0000313" key="5">
    <source>
        <dbReference type="Proteomes" id="UP000824260"/>
    </source>
</evidence>
<dbReference type="InterPro" id="IPR036390">
    <property type="entry name" value="WH_DNA-bd_sf"/>
</dbReference>
<organism evidence="4 5">
    <name type="scientific">Candidatus Pullichristensenella stercorigallinarum</name>
    <dbReference type="NCBI Taxonomy" id="2840909"/>
    <lineage>
        <taxon>Bacteria</taxon>
        <taxon>Bacillati</taxon>
        <taxon>Bacillota</taxon>
        <taxon>Clostridia</taxon>
        <taxon>Candidatus Pullichristensenella</taxon>
    </lineage>
</organism>
<dbReference type="SUPFAM" id="SSF46785">
    <property type="entry name" value="Winged helix' DNA-binding domain"/>
    <property type="match status" value="1"/>
</dbReference>
<dbReference type="PROSITE" id="PS01125">
    <property type="entry name" value="ROK"/>
    <property type="match status" value="1"/>
</dbReference>
<dbReference type="Pfam" id="PF13412">
    <property type="entry name" value="HTH_24"/>
    <property type="match status" value="1"/>
</dbReference>
<dbReference type="InterPro" id="IPR049874">
    <property type="entry name" value="ROK_cs"/>
</dbReference>
<comment type="caution">
    <text evidence="4">The sequence shown here is derived from an EMBL/GenBank/DDBJ whole genome shotgun (WGS) entry which is preliminary data.</text>
</comment>
<reference evidence="4" key="1">
    <citation type="submission" date="2020-10" db="EMBL/GenBank/DDBJ databases">
        <authorList>
            <person name="Gilroy R."/>
        </authorList>
    </citation>
    <scope>NUCLEOTIDE SEQUENCE</scope>
    <source>
        <strain evidence="4">ChiSjej6B24-2974</strain>
    </source>
</reference>
<dbReference type="SUPFAM" id="SSF53067">
    <property type="entry name" value="Actin-like ATPase domain"/>
    <property type="match status" value="1"/>
</dbReference>
<dbReference type="EMBL" id="DVFZ01000033">
    <property type="protein sequence ID" value="HIQ82068.1"/>
    <property type="molecule type" value="Genomic_DNA"/>
</dbReference>
<reference evidence="4" key="2">
    <citation type="journal article" date="2021" name="PeerJ">
        <title>Extensive microbial diversity within the chicken gut microbiome revealed by metagenomics and culture.</title>
        <authorList>
            <person name="Gilroy R."/>
            <person name="Ravi A."/>
            <person name="Getino M."/>
            <person name="Pursley I."/>
            <person name="Horton D.L."/>
            <person name="Alikhan N.F."/>
            <person name="Baker D."/>
            <person name="Gharbi K."/>
            <person name="Hall N."/>
            <person name="Watson M."/>
            <person name="Adriaenssens E.M."/>
            <person name="Foster-Nyarko E."/>
            <person name="Jarju S."/>
            <person name="Secka A."/>
            <person name="Antonio M."/>
            <person name="Oren A."/>
            <person name="Chaudhuri R.R."/>
            <person name="La Ragione R."/>
            <person name="Hildebrand F."/>
            <person name="Pallen M.J."/>
        </authorList>
    </citation>
    <scope>NUCLEOTIDE SEQUENCE</scope>
    <source>
        <strain evidence="4">ChiSjej6B24-2974</strain>
    </source>
</reference>
<keyword evidence="3" id="KW-0119">Carbohydrate metabolism</keyword>
<accession>A0A9D0ZK14</accession>
<dbReference type="Proteomes" id="UP000824260">
    <property type="component" value="Unassembled WGS sequence"/>
</dbReference>
<evidence type="ECO:0000256" key="3">
    <source>
        <dbReference type="ARBA" id="ARBA00022629"/>
    </source>
</evidence>
<evidence type="ECO:0000256" key="2">
    <source>
        <dbReference type="ARBA" id="ARBA00006479"/>
    </source>
</evidence>
<comment type="similarity">
    <text evidence="2">Belongs to the ROK (NagC/XylR) family.</text>
</comment>
<dbReference type="InterPro" id="IPR000600">
    <property type="entry name" value="ROK"/>
</dbReference>